<dbReference type="SUPFAM" id="SSF47226">
    <property type="entry name" value="Histidine-containing phosphotransfer domain, HPT domain"/>
    <property type="match status" value="1"/>
</dbReference>
<reference evidence="2" key="1">
    <citation type="submission" date="2018-03" db="EMBL/GenBank/DDBJ databases">
        <authorList>
            <person name="Rodrigo-Torres L."/>
            <person name="Arahal R. D."/>
            <person name="Lucena T."/>
        </authorList>
    </citation>
    <scope>NUCLEOTIDE SEQUENCE [LARGE SCALE GENOMIC DNA]</scope>
    <source>
        <strain evidence="2">CECT 8871</strain>
    </source>
</reference>
<proteinExistence type="predicted"/>
<dbReference type="Gene3D" id="1.20.120.160">
    <property type="entry name" value="HPT domain"/>
    <property type="match status" value="1"/>
</dbReference>
<accession>A0A2R8ATH5</accession>
<gene>
    <name evidence="1" type="ORF">PRI8871_01146</name>
</gene>
<keyword evidence="2" id="KW-1185">Reference proteome</keyword>
<dbReference type="GO" id="GO:0000160">
    <property type="term" value="P:phosphorelay signal transduction system"/>
    <property type="evidence" value="ECO:0007669"/>
    <property type="project" value="InterPro"/>
</dbReference>
<sequence>MAIDWMRVRELYEEIGPNDFDEVVDLFLVETSQLLADYRSASVAEIPAALHALRGSAMNLGFRDFVALCAEGSAPEEAELQDCFETSCQVFREQFSCALSGAAQTSL</sequence>
<evidence type="ECO:0000313" key="1">
    <source>
        <dbReference type="EMBL" id="SPF79351.1"/>
    </source>
</evidence>
<evidence type="ECO:0008006" key="3">
    <source>
        <dbReference type="Google" id="ProtNLM"/>
    </source>
</evidence>
<protein>
    <recommendedName>
        <fullName evidence="3">HPt domain-containing protein</fullName>
    </recommendedName>
</protein>
<name>A0A2R8ATH5_9RHOB</name>
<evidence type="ECO:0000313" key="2">
    <source>
        <dbReference type="Proteomes" id="UP000244904"/>
    </source>
</evidence>
<dbReference type="OrthoDB" id="7867809at2"/>
<dbReference type="Proteomes" id="UP000244904">
    <property type="component" value="Unassembled WGS sequence"/>
</dbReference>
<organism evidence="1 2">
    <name type="scientific">Pseudoprimorskyibacter insulae</name>
    <dbReference type="NCBI Taxonomy" id="1695997"/>
    <lineage>
        <taxon>Bacteria</taxon>
        <taxon>Pseudomonadati</taxon>
        <taxon>Pseudomonadota</taxon>
        <taxon>Alphaproteobacteria</taxon>
        <taxon>Rhodobacterales</taxon>
        <taxon>Paracoccaceae</taxon>
        <taxon>Pseudoprimorskyibacter</taxon>
    </lineage>
</organism>
<dbReference type="RefSeq" id="WP_108885238.1">
    <property type="nucleotide sequence ID" value="NZ_OMOJ01000002.1"/>
</dbReference>
<dbReference type="AlphaFoldDB" id="A0A2R8ATH5"/>
<dbReference type="EMBL" id="OMOJ01000002">
    <property type="protein sequence ID" value="SPF79351.1"/>
    <property type="molecule type" value="Genomic_DNA"/>
</dbReference>
<dbReference type="InterPro" id="IPR036641">
    <property type="entry name" value="HPT_dom_sf"/>
</dbReference>